<proteinExistence type="predicted"/>
<dbReference type="RefSeq" id="WP_100254447.1">
    <property type="nucleotide sequence ID" value="NZ_CP015819.1"/>
</dbReference>
<reference evidence="1 2" key="1">
    <citation type="submission" date="2017-11" db="EMBL/GenBank/DDBJ databases">
        <title>Complete genome sequence of Spiroplasma clarkii CN-5 (DSM 19994).</title>
        <authorList>
            <person name="Tsai Y.-M."/>
            <person name="Chang A."/>
            <person name="Lo W.-S."/>
            <person name="Kuo C.-H."/>
        </authorList>
    </citation>
    <scope>NUCLEOTIDE SEQUENCE [LARGE SCALE GENOMIC DNA]</scope>
    <source>
        <strain evidence="1 2">CN-5</strain>
    </source>
</reference>
<evidence type="ECO:0000313" key="1">
    <source>
        <dbReference type="EMBL" id="ATX70894.1"/>
    </source>
</evidence>
<keyword evidence="2" id="KW-1185">Reference proteome</keyword>
<name>A0A2K8KMS6_9MOLU</name>
<dbReference type="EMBL" id="CP024870">
    <property type="protein sequence ID" value="ATX70894.1"/>
    <property type="molecule type" value="Genomic_DNA"/>
</dbReference>
<gene>
    <name evidence="1" type="ORF">SCLAR_v1c05750</name>
</gene>
<protein>
    <submittedName>
        <fullName evidence="1">Uncharacterized protein</fullName>
    </submittedName>
</protein>
<sequence length="137" mass="15997">MKQGDQKPLREVKILKKIKKQIELDSLETMGVEQEQLVETFLKKVSSITKNGEKVNFNFAYLYLEAKIIRNCGECQNNYYNELQTNLSDEQLINLLTTSQNITHCLNCNNHQVPNHKCNWCYQTMCNSCCPNYLIKN</sequence>
<organism evidence="1 2">
    <name type="scientific">Spiroplasma clarkii</name>
    <dbReference type="NCBI Taxonomy" id="2139"/>
    <lineage>
        <taxon>Bacteria</taxon>
        <taxon>Bacillati</taxon>
        <taxon>Mycoplasmatota</taxon>
        <taxon>Mollicutes</taxon>
        <taxon>Entomoplasmatales</taxon>
        <taxon>Spiroplasmataceae</taxon>
        <taxon>Spiroplasma</taxon>
    </lineage>
</organism>
<accession>A0A2K8KMS6</accession>
<evidence type="ECO:0000313" key="2">
    <source>
        <dbReference type="Proteomes" id="UP000231179"/>
    </source>
</evidence>
<dbReference type="AlphaFoldDB" id="A0A2K8KMS6"/>
<dbReference type="Proteomes" id="UP000231179">
    <property type="component" value="Chromosome"/>
</dbReference>